<feature type="region of interest" description="Disordered" evidence="1">
    <location>
        <begin position="74"/>
        <end position="109"/>
    </location>
</feature>
<evidence type="ECO:0000313" key="3">
    <source>
        <dbReference type="Proteomes" id="UP001627154"/>
    </source>
</evidence>
<dbReference type="AlphaFoldDB" id="A0ABD2XF16"/>
<evidence type="ECO:0000256" key="1">
    <source>
        <dbReference type="SAM" id="MobiDB-lite"/>
    </source>
</evidence>
<gene>
    <name evidence="2" type="ORF">TKK_003519</name>
</gene>
<keyword evidence="3" id="KW-1185">Reference proteome</keyword>
<dbReference type="Proteomes" id="UP001627154">
    <property type="component" value="Unassembled WGS sequence"/>
</dbReference>
<organism evidence="2 3">
    <name type="scientific">Trichogramma kaykai</name>
    <dbReference type="NCBI Taxonomy" id="54128"/>
    <lineage>
        <taxon>Eukaryota</taxon>
        <taxon>Metazoa</taxon>
        <taxon>Ecdysozoa</taxon>
        <taxon>Arthropoda</taxon>
        <taxon>Hexapoda</taxon>
        <taxon>Insecta</taxon>
        <taxon>Pterygota</taxon>
        <taxon>Neoptera</taxon>
        <taxon>Endopterygota</taxon>
        <taxon>Hymenoptera</taxon>
        <taxon>Apocrita</taxon>
        <taxon>Proctotrupomorpha</taxon>
        <taxon>Chalcidoidea</taxon>
        <taxon>Trichogrammatidae</taxon>
        <taxon>Trichogramma</taxon>
    </lineage>
</organism>
<protein>
    <submittedName>
        <fullName evidence="2">Uncharacterized protein</fullName>
    </submittedName>
</protein>
<proteinExistence type="predicted"/>
<accession>A0ABD2XF16</accession>
<comment type="caution">
    <text evidence="2">The sequence shown here is derived from an EMBL/GenBank/DDBJ whole genome shotgun (WGS) entry which is preliminary data.</text>
</comment>
<name>A0ABD2XF16_9HYME</name>
<feature type="compositionally biased region" description="Basic and acidic residues" evidence="1">
    <location>
        <begin position="84"/>
        <end position="99"/>
    </location>
</feature>
<sequence length="109" mass="12610">MLCLSANRDIFTRPVLFCLLLPGRCPTVNIQRVSFDVNYYPALQEAMRYSRSELGNRALGLALDQLECLNYSSFSEQNSPRKQSVRDEPRISNRQDTRKRLFSFGRSLC</sequence>
<reference evidence="2 3" key="1">
    <citation type="journal article" date="2024" name="bioRxiv">
        <title>A reference genome for Trichogramma kaykai: A tiny desert-dwelling parasitoid wasp with competing sex-ratio distorters.</title>
        <authorList>
            <person name="Culotta J."/>
            <person name="Lindsey A.R."/>
        </authorList>
    </citation>
    <scope>NUCLEOTIDE SEQUENCE [LARGE SCALE GENOMIC DNA]</scope>
    <source>
        <strain evidence="2 3">KSX58</strain>
    </source>
</reference>
<dbReference type="EMBL" id="JBJJXI010000028">
    <property type="protein sequence ID" value="KAL3403854.1"/>
    <property type="molecule type" value="Genomic_DNA"/>
</dbReference>
<evidence type="ECO:0000313" key="2">
    <source>
        <dbReference type="EMBL" id="KAL3403854.1"/>
    </source>
</evidence>